<evidence type="ECO:0000313" key="2">
    <source>
        <dbReference type="Proteomes" id="UP001320768"/>
    </source>
</evidence>
<dbReference type="Proteomes" id="UP001320768">
    <property type="component" value="Unassembled WGS sequence"/>
</dbReference>
<protein>
    <submittedName>
        <fullName evidence="1">Cell division protein ZapD</fullName>
    </submittedName>
</protein>
<dbReference type="Pfam" id="PF07072">
    <property type="entry name" value="ZapD"/>
    <property type="match status" value="1"/>
</dbReference>
<sequence>MHIQEKSFNESVSLCLTIEKHWLFLQRGLDQGINADKALLLLTYVLRLMELLARSDTKIKLLQELSYFEERIQNLKFDKSDDSHVKQALLKRDDVVKKLTHASRILAAPLLVDPFLRQFYYRQECLYDSPACETWCAQSEEEIKLQIHYWMHFLTAAWQSVEIILWSIRATGVYQDVTVQSGVYRQEGDSGVLNISLVRVSQPSHIIYPVLSVARRWLVLTLYEGRWSEGAYKHEQLAREHRIQLAVCS</sequence>
<dbReference type="InterPro" id="IPR009777">
    <property type="entry name" value="ZapD"/>
</dbReference>
<dbReference type="SUPFAM" id="SSF160950">
    <property type="entry name" value="YacF-like"/>
    <property type="match status" value="1"/>
</dbReference>
<accession>A0ABT1L4G5</accession>
<proteinExistence type="predicted"/>
<keyword evidence="2" id="KW-1185">Reference proteome</keyword>
<comment type="caution">
    <text evidence="1">The sequence shown here is derived from an EMBL/GenBank/DDBJ whole genome shotgun (WGS) entry which is preliminary data.</text>
</comment>
<organism evidence="1 2">
    <name type="scientific">Candidatus Synchoanobacter obligatus</name>
    <dbReference type="NCBI Taxonomy" id="2919597"/>
    <lineage>
        <taxon>Bacteria</taxon>
        <taxon>Pseudomonadati</taxon>
        <taxon>Pseudomonadota</taxon>
        <taxon>Gammaproteobacteria</taxon>
        <taxon>Candidatus Comchoanobacterales</taxon>
        <taxon>Candidatus Comchoanobacteraceae</taxon>
        <taxon>Candidatus Synchoanobacter</taxon>
    </lineage>
</organism>
<dbReference type="PANTHER" id="PTHR39455">
    <property type="entry name" value="CELL DIVISION PROTEIN ZAPD"/>
    <property type="match status" value="1"/>
</dbReference>
<dbReference type="GO" id="GO:0051301">
    <property type="term" value="P:cell division"/>
    <property type="evidence" value="ECO:0007669"/>
    <property type="project" value="UniProtKB-KW"/>
</dbReference>
<dbReference type="RefSeq" id="WP_258569174.1">
    <property type="nucleotide sequence ID" value="NZ_JAKUDN010000002.1"/>
</dbReference>
<gene>
    <name evidence="1" type="primary">zapD</name>
    <name evidence="1" type="ORF">MKS91_02025</name>
</gene>
<dbReference type="PANTHER" id="PTHR39455:SF1">
    <property type="entry name" value="CELL DIVISION PROTEIN ZAPD"/>
    <property type="match status" value="1"/>
</dbReference>
<evidence type="ECO:0000313" key="1">
    <source>
        <dbReference type="EMBL" id="MCP8352064.1"/>
    </source>
</evidence>
<reference evidence="1 2" key="1">
    <citation type="journal article" date="2022" name="Nat. Microbiol.">
        <title>The microbiome of a bacterivorous marine choanoflagellate contains a resource-demanding obligate bacterial associate.</title>
        <authorList>
            <person name="Needham D.M."/>
            <person name="Poirier C."/>
            <person name="Bachy C."/>
            <person name="George E.E."/>
            <person name="Wilken S."/>
            <person name="Yung C.C.M."/>
            <person name="Limardo A.J."/>
            <person name="Morando M."/>
            <person name="Sudek L."/>
            <person name="Malmstrom R.R."/>
            <person name="Keeling P.J."/>
            <person name="Santoro A.E."/>
            <person name="Worden A.Z."/>
        </authorList>
    </citation>
    <scope>NUCLEOTIDE SEQUENCE [LARGE SCALE GENOMIC DNA]</scope>
    <source>
        <strain evidence="1 2">Comchoano-2</strain>
    </source>
</reference>
<dbReference type="EMBL" id="JAKUDN010000002">
    <property type="protein sequence ID" value="MCP8352064.1"/>
    <property type="molecule type" value="Genomic_DNA"/>
</dbReference>
<keyword evidence="1" id="KW-0131">Cell cycle</keyword>
<keyword evidence="1" id="KW-0132">Cell division</keyword>
<dbReference type="InterPro" id="IPR036268">
    <property type="entry name" value="ZapD_sf"/>
</dbReference>
<name>A0ABT1L4G5_9GAMM</name>
<dbReference type="Gene3D" id="1.10.3900.10">
    <property type="entry name" value="YacF-like"/>
    <property type="match status" value="1"/>
</dbReference>